<sequence>MSLLKCGHSPGSDGILPENLTHLEYADDVAHIAKSRPELERMLKKLMDACSRVGLEVNASKTNLLTSCTTTRAPITNRKPIYINGMSFEYKKGTKYLGSWLSLPLDHENEIKRRVQCGWLAWRNIGYLLNHPTISKEIRMRTFNACILPTVLYGCEAWTLRSSDKEDLAIAQRKMERKMLRLTWEDKLTNERLRQATGVIDWVEEATRKKLK</sequence>
<dbReference type="InterPro" id="IPR000477">
    <property type="entry name" value="RT_dom"/>
</dbReference>
<keyword evidence="3" id="KW-1185">Reference proteome</keyword>
<reference evidence="2" key="1">
    <citation type="submission" date="2023-10" db="EMBL/GenBank/DDBJ databases">
        <title>Genome assembly of Pristionchus species.</title>
        <authorList>
            <person name="Yoshida K."/>
            <person name="Sommer R.J."/>
        </authorList>
    </citation>
    <scope>NUCLEOTIDE SEQUENCE</scope>
    <source>
        <strain evidence="2">RS5133</strain>
    </source>
</reference>
<dbReference type="AlphaFoldDB" id="A0AAV5W2M6"/>
<evidence type="ECO:0000313" key="3">
    <source>
        <dbReference type="Proteomes" id="UP001432322"/>
    </source>
</evidence>
<dbReference type="Proteomes" id="UP001432322">
    <property type="component" value="Unassembled WGS sequence"/>
</dbReference>
<protein>
    <recommendedName>
        <fullName evidence="1">Reverse transcriptase domain-containing protein</fullName>
    </recommendedName>
</protein>
<dbReference type="EMBL" id="BTSY01000004">
    <property type="protein sequence ID" value="GMT24174.1"/>
    <property type="molecule type" value="Genomic_DNA"/>
</dbReference>
<proteinExistence type="predicted"/>
<dbReference type="PANTHER" id="PTHR47027:SF29">
    <property type="entry name" value="C2H2-TYPE DOMAIN-CONTAINING PROTEIN"/>
    <property type="match status" value="1"/>
</dbReference>
<dbReference type="PROSITE" id="PS50878">
    <property type="entry name" value="RT_POL"/>
    <property type="match status" value="1"/>
</dbReference>
<dbReference type="PANTHER" id="PTHR47027">
    <property type="entry name" value="REVERSE TRANSCRIPTASE DOMAIN-CONTAINING PROTEIN"/>
    <property type="match status" value="1"/>
</dbReference>
<organism evidence="2 3">
    <name type="scientific">Pristionchus fissidentatus</name>
    <dbReference type="NCBI Taxonomy" id="1538716"/>
    <lineage>
        <taxon>Eukaryota</taxon>
        <taxon>Metazoa</taxon>
        <taxon>Ecdysozoa</taxon>
        <taxon>Nematoda</taxon>
        <taxon>Chromadorea</taxon>
        <taxon>Rhabditida</taxon>
        <taxon>Rhabditina</taxon>
        <taxon>Diplogasteromorpha</taxon>
        <taxon>Diplogasteroidea</taxon>
        <taxon>Neodiplogasteridae</taxon>
        <taxon>Pristionchus</taxon>
    </lineage>
</organism>
<comment type="caution">
    <text evidence="2">The sequence shown here is derived from an EMBL/GenBank/DDBJ whole genome shotgun (WGS) entry which is preliminary data.</text>
</comment>
<accession>A0AAV5W2M6</accession>
<evidence type="ECO:0000313" key="2">
    <source>
        <dbReference type="EMBL" id="GMT24174.1"/>
    </source>
</evidence>
<dbReference type="Pfam" id="PF00078">
    <property type="entry name" value="RVT_1"/>
    <property type="match status" value="1"/>
</dbReference>
<feature type="domain" description="Reverse transcriptase" evidence="1">
    <location>
        <begin position="1"/>
        <end position="105"/>
    </location>
</feature>
<evidence type="ECO:0000259" key="1">
    <source>
        <dbReference type="PROSITE" id="PS50878"/>
    </source>
</evidence>
<gene>
    <name evidence="2" type="ORF">PFISCL1PPCAC_15471</name>
</gene>
<name>A0AAV5W2M6_9BILA</name>